<organism evidence="1 2">
    <name type="scientific">Marilutibacter chinensis</name>
    <dbReference type="NCBI Taxonomy" id="2912247"/>
    <lineage>
        <taxon>Bacteria</taxon>
        <taxon>Pseudomonadati</taxon>
        <taxon>Pseudomonadota</taxon>
        <taxon>Gammaproteobacteria</taxon>
        <taxon>Lysobacterales</taxon>
        <taxon>Lysobacteraceae</taxon>
        <taxon>Marilutibacter</taxon>
    </lineage>
</organism>
<gene>
    <name evidence="1" type="ORF">L3V18_03610</name>
</gene>
<dbReference type="EMBL" id="JAKJPO010000001">
    <property type="protein sequence ID" value="MCF7220877.1"/>
    <property type="molecule type" value="Genomic_DNA"/>
</dbReference>
<comment type="caution">
    <text evidence="1">The sequence shown here is derived from an EMBL/GenBank/DDBJ whole genome shotgun (WGS) entry which is preliminary data.</text>
</comment>
<keyword evidence="2" id="KW-1185">Reference proteome</keyword>
<dbReference type="Proteomes" id="UP001430796">
    <property type="component" value="Unassembled WGS sequence"/>
</dbReference>
<dbReference type="RefSeq" id="WP_237053220.1">
    <property type="nucleotide sequence ID" value="NZ_JAKJPO010000001.1"/>
</dbReference>
<proteinExistence type="predicted"/>
<evidence type="ECO:0000313" key="2">
    <source>
        <dbReference type="Proteomes" id="UP001430796"/>
    </source>
</evidence>
<accession>A0ABS9HRY0</accession>
<reference evidence="1 2" key="3">
    <citation type="submission" date="2022-01" db="EMBL/GenBank/DDBJ databases">
        <authorList>
            <person name="Zhou L.Y."/>
        </authorList>
    </citation>
    <scope>NUCLEOTIDE SEQUENCE [LARGE SCALE GENOMIC DNA]</scope>
    <source>
        <strain evidence="1 2">TLK-CK17</strain>
    </source>
</reference>
<name>A0ABS9HRY0_9GAMM</name>
<evidence type="ECO:0000313" key="1">
    <source>
        <dbReference type="EMBL" id="MCF7220877.1"/>
    </source>
</evidence>
<reference evidence="1 2" key="2">
    <citation type="submission" date="2022-01" db="EMBL/GenBank/DDBJ databases">
        <title>Lysobacter chinensis sp. nov., a bacterium isolated from cow dung compost.</title>
        <authorList>
            <person name="Liu Y."/>
        </authorList>
    </citation>
    <scope>NUCLEOTIDE SEQUENCE [LARGE SCALE GENOMIC DNA]</scope>
    <source>
        <strain evidence="1 2">TLK-CK17</strain>
    </source>
</reference>
<protein>
    <submittedName>
        <fullName evidence="1">Uncharacterized protein</fullName>
    </submittedName>
</protein>
<reference evidence="2" key="1">
    <citation type="submission" date="2022-01" db="EMBL/GenBank/DDBJ databases">
        <title>Lysobacter chinensis sp. nov., a bacterium isolated from cow dung compost.</title>
        <authorList>
            <person name="Zhou L.Y."/>
        </authorList>
    </citation>
    <scope>NUCLEOTIDE SEQUENCE [LARGE SCALE GENOMIC DNA]</scope>
    <source>
        <strain evidence="2">TLK-CK17</strain>
    </source>
</reference>
<sequence>MMLRELSRLLDELHDGLLAVEARGGVQLAGVEMTLPLELRPVLRDGGCVLLADVPRSRGPGDWQTAPSKLRLAWGGAVEAEHRRDDGHDAGTHGEAWP</sequence>